<evidence type="ECO:0000313" key="1">
    <source>
        <dbReference type="EMBL" id="MBA0126683.1"/>
    </source>
</evidence>
<keyword evidence="2" id="KW-1185">Reference proteome</keyword>
<reference evidence="1 2" key="1">
    <citation type="submission" date="2020-07" db="EMBL/GenBank/DDBJ databases">
        <title>Genome of Haloechinothrix sp.</title>
        <authorList>
            <person name="Tang S.-K."/>
            <person name="Yang L."/>
            <person name="Zhu W.-Y."/>
        </authorList>
    </citation>
    <scope>NUCLEOTIDE SEQUENCE [LARGE SCALE GENOMIC DNA]</scope>
    <source>
        <strain evidence="1 2">YIM 98757</strain>
    </source>
</reference>
<accession>A0A838ABR7</accession>
<name>A0A838ABR7_9PSEU</name>
<dbReference type="PANTHER" id="PTHR42110:SF1">
    <property type="entry name" value="L-ASPARAGINASE, PUTATIVE (AFU_ORTHOLOGUE AFUA_3G11890)-RELATED"/>
    <property type="match status" value="1"/>
</dbReference>
<dbReference type="EMBL" id="JACCKD010000004">
    <property type="protein sequence ID" value="MBA0126683.1"/>
    <property type="molecule type" value="Genomic_DNA"/>
</dbReference>
<dbReference type="InterPro" id="IPR010349">
    <property type="entry name" value="Asparaginase_II"/>
</dbReference>
<organism evidence="1 2">
    <name type="scientific">Haloechinothrix aidingensis</name>
    <dbReference type="NCBI Taxonomy" id="2752311"/>
    <lineage>
        <taxon>Bacteria</taxon>
        <taxon>Bacillati</taxon>
        <taxon>Actinomycetota</taxon>
        <taxon>Actinomycetes</taxon>
        <taxon>Pseudonocardiales</taxon>
        <taxon>Pseudonocardiaceae</taxon>
        <taxon>Haloechinothrix</taxon>
    </lineage>
</organism>
<comment type="caution">
    <text evidence="1">The sequence shown here is derived from an EMBL/GenBank/DDBJ whole genome shotgun (WGS) entry which is preliminary data.</text>
</comment>
<dbReference type="AlphaFoldDB" id="A0A838ABR7"/>
<sequence length="325" mass="32629">MPAADRRVPAHEPVAHVMRSGLVESVHHGSVVVLGADGSELLAMGDVDAACYPRSTLKPVQGTALVRRGLELPAELLALAVASHSGEARHIDGVRRLLAGHGLDESDLGNTPGLPAGEAARREWLAAGRGAERLPQNCSGKHAAMLAVAKLRGHSTADYLDPGHPVQREIERTVTELAGEPVAHVAVDGCGAPLFALSLRGVARCIGRIAAAAGGTPEAAIASAMRAHPEMVGGSGRSASLLMTAVPGMLAKDGAEGMYVAARGDGTAVAVKLADGGDRARVAVTAAALARAGVPPASLAGVGGATPATAPGIALVGELAGHWHG</sequence>
<proteinExistence type="predicted"/>
<dbReference type="Proteomes" id="UP000582974">
    <property type="component" value="Unassembled WGS sequence"/>
</dbReference>
<evidence type="ECO:0000313" key="2">
    <source>
        <dbReference type="Proteomes" id="UP000582974"/>
    </source>
</evidence>
<protein>
    <submittedName>
        <fullName evidence="1">Asparaginase</fullName>
    </submittedName>
</protein>
<dbReference type="RefSeq" id="WP_180893481.1">
    <property type="nucleotide sequence ID" value="NZ_JACCKD010000004.1"/>
</dbReference>
<dbReference type="PANTHER" id="PTHR42110">
    <property type="entry name" value="L-ASPARAGINASE, PUTATIVE (AFU_ORTHOLOGUE AFUA_3G11890)-RELATED"/>
    <property type="match status" value="1"/>
</dbReference>
<gene>
    <name evidence="1" type="ORF">H0B56_14115</name>
</gene>
<dbReference type="Pfam" id="PF06089">
    <property type="entry name" value="Asparaginase_II"/>
    <property type="match status" value="1"/>
</dbReference>